<evidence type="ECO:0000313" key="8">
    <source>
        <dbReference type="EMBL" id="AZG77843.1"/>
    </source>
</evidence>
<dbReference type="InterPro" id="IPR005229">
    <property type="entry name" value="YicC/YloC-like"/>
</dbReference>
<gene>
    <name evidence="8" type="ORF">EHO51_14505</name>
</gene>
<evidence type="ECO:0000256" key="2">
    <source>
        <dbReference type="ARBA" id="ARBA00022722"/>
    </source>
</evidence>
<dbReference type="PANTHER" id="PTHR30636:SF3">
    <property type="entry name" value="UPF0701 PROTEIN YICC"/>
    <property type="match status" value="1"/>
</dbReference>
<dbReference type="Pfam" id="PF03755">
    <property type="entry name" value="YicC-like_N"/>
    <property type="match status" value="1"/>
</dbReference>
<dbReference type="EMBL" id="CP034086">
    <property type="protein sequence ID" value="AZG77843.1"/>
    <property type="molecule type" value="Genomic_DNA"/>
</dbReference>
<sequence length="295" mass="31791">MSIHSMTGFARVQGAVAAFRYAWEIKSVNAKGLDLRLRAPPDFDSVEIKAREKIAARLARGAVFANLVAKREDESQVARLNRVALDALLTALSERPPPANIGPATLDGLLAVRGVVEIVEPELSDADRAELDAQILGSLDEALNALIASRAAEGDALAAVLRQRLDRISILAAQADAAPARQPEAIRARLKQQLARLLENADSLDPARLHQEAALLAVRADIREELDRLKAHVDSASKLLAAGGPIGRRLDFLAQELGRETNTLCAKSNDAGLSAIGLELKIEVEQLREQVQNIE</sequence>
<evidence type="ECO:0000256" key="1">
    <source>
        <dbReference type="ARBA" id="ARBA00001968"/>
    </source>
</evidence>
<dbReference type="GO" id="GO:0016787">
    <property type="term" value="F:hydrolase activity"/>
    <property type="evidence" value="ECO:0007669"/>
    <property type="project" value="UniProtKB-KW"/>
</dbReference>
<dbReference type="Pfam" id="PF08340">
    <property type="entry name" value="YicC-like_C"/>
    <property type="match status" value="1"/>
</dbReference>
<evidence type="ECO:0000259" key="6">
    <source>
        <dbReference type="Pfam" id="PF03755"/>
    </source>
</evidence>
<evidence type="ECO:0000256" key="5">
    <source>
        <dbReference type="ARBA" id="ARBA00035648"/>
    </source>
</evidence>
<name>A0A3G8M777_9HYPH</name>
<comment type="cofactor">
    <cofactor evidence="1">
        <name>a divalent metal cation</name>
        <dbReference type="ChEBI" id="CHEBI:60240"/>
    </cofactor>
</comment>
<keyword evidence="2" id="KW-0540">Nuclease</keyword>
<dbReference type="InterPro" id="IPR013551">
    <property type="entry name" value="YicC-like_C"/>
</dbReference>
<dbReference type="PANTHER" id="PTHR30636">
    <property type="entry name" value="UPF0701 PROTEIN YICC"/>
    <property type="match status" value="1"/>
</dbReference>
<accession>A0A3G8M777</accession>
<dbReference type="KEGG" id="mros:EHO51_14505"/>
<dbReference type="Proteomes" id="UP000273982">
    <property type="component" value="Chromosome"/>
</dbReference>
<dbReference type="NCBIfam" id="TIGR00255">
    <property type="entry name" value="YicC/YloC family endoribonuclease"/>
    <property type="match status" value="1"/>
</dbReference>
<dbReference type="AlphaFoldDB" id="A0A3G8M777"/>
<keyword evidence="4" id="KW-0378">Hydrolase</keyword>
<proteinExistence type="inferred from homology"/>
<reference evidence="8 9" key="1">
    <citation type="submission" date="2018-11" db="EMBL/GenBank/DDBJ databases">
        <title>Genome squencing of methanotrophic bacteria isolated from alkaline groundwater in Korea.</title>
        <authorList>
            <person name="Nguyen L.N."/>
        </authorList>
    </citation>
    <scope>NUCLEOTIDE SEQUENCE [LARGE SCALE GENOMIC DNA]</scope>
    <source>
        <strain evidence="8 9">GW6</strain>
    </source>
</reference>
<comment type="similarity">
    <text evidence="5">Belongs to the YicC/YloC family.</text>
</comment>
<dbReference type="RefSeq" id="WP_124739480.1">
    <property type="nucleotide sequence ID" value="NZ_CP034086.1"/>
</dbReference>
<keyword evidence="3" id="KW-0255">Endonuclease</keyword>
<organism evidence="8 9">
    <name type="scientific">Methylocystis rosea</name>
    <dbReference type="NCBI Taxonomy" id="173366"/>
    <lineage>
        <taxon>Bacteria</taxon>
        <taxon>Pseudomonadati</taxon>
        <taxon>Pseudomonadota</taxon>
        <taxon>Alphaproteobacteria</taxon>
        <taxon>Hyphomicrobiales</taxon>
        <taxon>Methylocystaceae</taxon>
        <taxon>Methylocystis</taxon>
    </lineage>
</organism>
<protein>
    <submittedName>
        <fullName evidence="8">YicC family protein</fullName>
    </submittedName>
</protein>
<evidence type="ECO:0000259" key="7">
    <source>
        <dbReference type="Pfam" id="PF08340"/>
    </source>
</evidence>
<dbReference type="GO" id="GO:0004521">
    <property type="term" value="F:RNA endonuclease activity"/>
    <property type="evidence" value="ECO:0007669"/>
    <property type="project" value="InterPro"/>
</dbReference>
<evidence type="ECO:0000256" key="3">
    <source>
        <dbReference type="ARBA" id="ARBA00022759"/>
    </source>
</evidence>
<evidence type="ECO:0000313" key="9">
    <source>
        <dbReference type="Proteomes" id="UP000273982"/>
    </source>
</evidence>
<evidence type="ECO:0000256" key="4">
    <source>
        <dbReference type="ARBA" id="ARBA00022801"/>
    </source>
</evidence>
<feature type="domain" description="Endoribonuclease YicC-like C-terminal" evidence="7">
    <location>
        <begin position="181"/>
        <end position="295"/>
    </location>
</feature>
<dbReference type="InterPro" id="IPR013527">
    <property type="entry name" value="YicC-like_N"/>
</dbReference>
<feature type="domain" description="Endoribonuclease YicC-like N-terminal" evidence="6">
    <location>
        <begin position="3"/>
        <end position="158"/>
    </location>
</feature>